<accession>A0A151M6D5</accession>
<sequence length="95" mass="10422">MAGLDEEGEVRIFCETSRLSRSWAVGDAQALQSCPCSSLWLWRALAQLLLARAGAKRISLEKGGQNMTCAYLNMCAAVPGDCMSLRHWICVKKST</sequence>
<dbReference type="Proteomes" id="UP000050525">
    <property type="component" value="Unassembled WGS sequence"/>
</dbReference>
<proteinExistence type="predicted"/>
<name>A0A151M6D5_ALLMI</name>
<evidence type="ECO:0000313" key="2">
    <source>
        <dbReference type="Proteomes" id="UP000050525"/>
    </source>
</evidence>
<keyword evidence="2" id="KW-1185">Reference proteome</keyword>
<gene>
    <name evidence="1" type="ORF">Y1Q_0017368</name>
</gene>
<dbReference type="EMBL" id="AKHW03006475">
    <property type="protein sequence ID" value="KYO19980.1"/>
    <property type="molecule type" value="Genomic_DNA"/>
</dbReference>
<comment type="caution">
    <text evidence="1">The sequence shown here is derived from an EMBL/GenBank/DDBJ whole genome shotgun (WGS) entry which is preliminary data.</text>
</comment>
<organism evidence="1 2">
    <name type="scientific">Alligator mississippiensis</name>
    <name type="common">American alligator</name>
    <dbReference type="NCBI Taxonomy" id="8496"/>
    <lineage>
        <taxon>Eukaryota</taxon>
        <taxon>Metazoa</taxon>
        <taxon>Chordata</taxon>
        <taxon>Craniata</taxon>
        <taxon>Vertebrata</taxon>
        <taxon>Euteleostomi</taxon>
        <taxon>Archelosauria</taxon>
        <taxon>Archosauria</taxon>
        <taxon>Crocodylia</taxon>
        <taxon>Alligatoridae</taxon>
        <taxon>Alligatorinae</taxon>
        <taxon>Alligator</taxon>
    </lineage>
</organism>
<dbReference type="AlphaFoldDB" id="A0A151M6D5"/>
<evidence type="ECO:0000313" key="1">
    <source>
        <dbReference type="EMBL" id="KYO19980.1"/>
    </source>
</evidence>
<reference evidence="1 2" key="1">
    <citation type="journal article" date="2012" name="Genome Biol.">
        <title>Sequencing three crocodilian genomes to illuminate the evolution of archosaurs and amniotes.</title>
        <authorList>
            <person name="St John J.A."/>
            <person name="Braun E.L."/>
            <person name="Isberg S.R."/>
            <person name="Miles L.G."/>
            <person name="Chong A.Y."/>
            <person name="Gongora J."/>
            <person name="Dalzell P."/>
            <person name="Moran C."/>
            <person name="Bed'hom B."/>
            <person name="Abzhanov A."/>
            <person name="Burgess S.C."/>
            <person name="Cooksey A.M."/>
            <person name="Castoe T.A."/>
            <person name="Crawford N.G."/>
            <person name="Densmore L.D."/>
            <person name="Drew J.C."/>
            <person name="Edwards S.V."/>
            <person name="Faircloth B.C."/>
            <person name="Fujita M.K."/>
            <person name="Greenwold M.J."/>
            <person name="Hoffmann F.G."/>
            <person name="Howard J.M."/>
            <person name="Iguchi T."/>
            <person name="Janes D.E."/>
            <person name="Khan S.Y."/>
            <person name="Kohno S."/>
            <person name="de Koning A.J."/>
            <person name="Lance S.L."/>
            <person name="McCarthy F.M."/>
            <person name="McCormack J.E."/>
            <person name="Merchant M.E."/>
            <person name="Peterson D.G."/>
            <person name="Pollock D.D."/>
            <person name="Pourmand N."/>
            <person name="Raney B.J."/>
            <person name="Roessler K.A."/>
            <person name="Sanford J.R."/>
            <person name="Sawyer R.H."/>
            <person name="Schmidt C.J."/>
            <person name="Triplett E.W."/>
            <person name="Tuberville T.D."/>
            <person name="Venegas-Anaya M."/>
            <person name="Howard J.T."/>
            <person name="Jarvis E.D."/>
            <person name="Guillette L.J.Jr."/>
            <person name="Glenn T.C."/>
            <person name="Green R.E."/>
            <person name="Ray D.A."/>
        </authorList>
    </citation>
    <scope>NUCLEOTIDE SEQUENCE [LARGE SCALE GENOMIC DNA]</scope>
    <source>
        <strain evidence="1">KSC_2009_1</strain>
    </source>
</reference>
<protein>
    <submittedName>
        <fullName evidence="1">Uncharacterized protein</fullName>
    </submittedName>
</protein>